<proteinExistence type="predicted"/>
<evidence type="ECO:0000313" key="9">
    <source>
        <dbReference type="Proteomes" id="UP000639338"/>
    </source>
</evidence>
<evidence type="ECO:0000259" key="6">
    <source>
        <dbReference type="PROSITE" id="PS50089"/>
    </source>
</evidence>
<dbReference type="SUPFAM" id="SSF48452">
    <property type="entry name" value="TPR-like"/>
    <property type="match status" value="1"/>
</dbReference>
<dbReference type="InterPro" id="IPR019734">
    <property type="entry name" value="TPR_rpt"/>
</dbReference>
<dbReference type="GO" id="GO:0061630">
    <property type="term" value="F:ubiquitin protein ligase activity"/>
    <property type="evidence" value="ECO:0007669"/>
    <property type="project" value="TreeGrafter"/>
</dbReference>
<dbReference type="Gene3D" id="2.30.130.40">
    <property type="entry name" value="LON domain-like"/>
    <property type="match status" value="1"/>
</dbReference>
<evidence type="ECO:0000313" key="8">
    <source>
        <dbReference type="EMBL" id="KAF7996233.1"/>
    </source>
</evidence>
<protein>
    <recommendedName>
        <fullName evidence="10">LON peptidase N-terminal domain and RING finger protein</fullName>
    </recommendedName>
</protein>
<keyword evidence="1" id="KW-0479">Metal-binding</keyword>
<dbReference type="Pfam" id="PF13923">
    <property type="entry name" value="zf-C3HC4_2"/>
    <property type="match status" value="1"/>
</dbReference>
<dbReference type="PROSITE" id="PS51787">
    <property type="entry name" value="LON_N"/>
    <property type="match status" value="1"/>
</dbReference>
<dbReference type="Gene3D" id="3.30.40.10">
    <property type="entry name" value="Zinc/RING finger domain, C3HC4 (zinc finger)"/>
    <property type="match status" value="2"/>
</dbReference>
<dbReference type="InterPro" id="IPR015947">
    <property type="entry name" value="PUA-like_sf"/>
</dbReference>
<evidence type="ECO:0000256" key="3">
    <source>
        <dbReference type="ARBA" id="ARBA00022833"/>
    </source>
</evidence>
<keyword evidence="3" id="KW-0862">Zinc</keyword>
<evidence type="ECO:0008006" key="10">
    <source>
        <dbReference type="Google" id="ProtNLM"/>
    </source>
</evidence>
<dbReference type="InterPro" id="IPR013083">
    <property type="entry name" value="Znf_RING/FYVE/PHD"/>
</dbReference>
<keyword evidence="2 4" id="KW-0863">Zinc-finger</keyword>
<dbReference type="OrthoDB" id="264917at2759"/>
<dbReference type="PROSITE" id="PS50089">
    <property type="entry name" value="ZF_RING_2"/>
    <property type="match status" value="2"/>
</dbReference>
<feature type="domain" description="Lon N-terminal" evidence="7">
    <location>
        <begin position="498"/>
        <end position="710"/>
    </location>
</feature>
<name>A0A834Y1Z2_APHGI</name>
<accession>A0A834Y1Z2</accession>
<dbReference type="Proteomes" id="UP000639338">
    <property type="component" value="Unassembled WGS sequence"/>
</dbReference>
<dbReference type="SMART" id="SM00184">
    <property type="entry name" value="RING"/>
    <property type="match status" value="2"/>
</dbReference>
<evidence type="ECO:0000256" key="1">
    <source>
        <dbReference type="ARBA" id="ARBA00022723"/>
    </source>
</evidence>
<organism evidence="8 9">
    <name type="scientific">Aphidius gifuensis</name>
    <name type="common">Parasitoid wasp</name>
    <dbReference type="NCBI Taxonomy" id="684658"/>
    <lineage>
        <taxon>Eukaryota</taxon>
        <taxon>Metazoa</taxon>
        <taxon>Ecdysozoa</taxon>
        <taxon>Arthropoda</taxon>
        <taxon>Hexapoda</taxon>
        <taxon>Insecta</taxon>
        <taxon>Pterygota</taxon>
        <taxon>Neoptera</taxon>
        <taxon>Endopterygota</taxon>
        <taxon>Hymenoptera</taxon>
        <taxon>Apocrita</taxon>
        <taxon>Ichneumonoidea</taxon>
        <taxon>Braconidae</taxon>
        <taxon>Aphidiinae</taxon>
        <taxon>Aphidius</taxon>
    </lineage>
</organism>
<feature type="compositionally biased region" description="Basic residues" evidence="5">
    <location>
        <begin position="294"/>
        <end position="308"/>
    </location>
</feature>
<dbReference type="PROSITE" id="PS00518">
    <property type="entry name" value="ZF_RING_1"/>
    <property type="match status" value="2"/>
</dbReference>
<keyword evidence="9" id="KW-1185">Reference proteome</keyword>
<dbReference type="InterPro" id="IPR003111">
    <property type="entry name" value="Lon_prtase_N"/>
</dbReference>
<sequence>MSETSEDNFSTSNYNMESVIYDKLNIKKQSNNLDILIGLGKCGGRVGDSIDVYSRCVNDTSLIPERLKYLVTALLDDLSSLTINKRNYDVKFSCPSCEGTLYQPITISCGHTYCKNCLDMCKFCCLCGIKICNIGEINVLIKRLVEKWWPKEAEASKARHEGDDLLKNGHFLQALEHYNIAVKFAPNSPLHLSNRSHALLLLNRTQASLNDADHAVRLRPDWGKGHYRRGVALSALGRHEEAFFALCTSVAIDKNPQNIRHEITRVLHRVLSPTYRRHGTTTKSPYNVLESNARTRRNRHQHHHHHHNYEHNNRDNNNNNNNNIFRPLSSLNNRHRRMVLNSSDCEDNSSGEEEFTQAICRRLLTNNMSQTNVKLQTTFNRVYQEIDKLKRVDGLPAEILLPPLSSEVNLNELDCILCCRLLWKPVTTPCGHTYCWMCLDRCLDYSSACPLCVTSLSNYLASNQKTVTDFIDKALMAISPTEYTSRASTYRLEIIKDLGILGNQHIAVFICTTAFPYVACPLFVFEPRYRLMVRRCLESGLRRFGIAACVNREANSNKRYAEYGTILEIKDRVLMKDGCSILSTVGIRRFRVISGDERDGYDTAEVELLRDSPIQHDNIQNICQLHDKVWSKAQKWWTTVSINQQFEIQRVFGKMPIPEDDWYNLPDGPSWTWWILAILPLGPQLQIGILGTKSIEKRLRAIEKTLNHMEKRQITITTPPAEDDTSTLSSICHDGNDITNSTATVVQHS</sequence>
<dbReference type="InterPro" id="IPR046336">
    <property type="entry name" value="Lon_prtase_N_sf"/>
</dbReference>
<dbReference type="GO" id="GO:0008270">
    <property type="term" value="F:zinc ion binding"/>
    <property type="evidence" value="ECO:0007669"/>
    <property type="project" value="UniProtKB-KW"/>
</dbReference>
<evidence type="ECO:0000256" key="4">
    <source>
        <dbReference type="PROSITE-ProRule" id="PRU00175"/>
    </source>
</evidence>
<dbReference type="CDD" id="cd16514">
    <property type="entry name" value="RING-HC_LONFs_rpt2"/>
    <property type="match status" value="1"/>
</dbReference>
<dbReference type="Gene3D" id="1.25.40.10">
    <property type="entry name" value="Tetratricopeptide repeat domain"/>
    <property type="match status" value="1"/>
</dbReference>
<dbReference type="AlphaFoldDB" id="A0A834Y1Z2"/>
<comment type="caution">
    <text evidence="8">The sequence shown here is derived from an EMBL/GenBank/DDBJ whole genome shotgun (WGS) entry which is preliminary data.</text>
</comment>
<dbReference type="InterPro" id="IPR017907">
    <property type="entry name" value="Znf_RING_CS"/>
</dbReference>
<evidence type="ECO:0000259" key="7">
    <source>
        <dbReference type="PROSITE" id="PS51787"/>
    </source>
</evidence>
<evidence type="ECO:0000256" key="2">
    <source>
        <dbReference type="ARBA" id="ARBA00022771"/>
    </source>
</evidence>
<reference evidence="8 9" key="1">
    <citation type="submission" date="2020-08" db="EMBL/GenBank/DDBJ databases">
        <title>Aphidius gifuensis genome sequencing and assembly.</title>
        <authorList>
            <person name="Du Z."/>
        </authorList>
    </citation>
    <scope>NUCLEOTIDE SEQUENCE [LARGE SCALE GENOMIC DNA]</scope>
    <source>
        <strain evidence="8">YNYX2018</strain>
        <tissue evidence="8">Adults</tissue>
    </source>
</reference>
<dbReference type="GO" id="GO:0005737">
    <property type="term" value="C:cytoplasm"/>
    <property type="evidence" value="ECO:0007669"/>
    <property type="project" value="UniProtKB-ARBA"/>
</dbReference>
<feature type="domain" description="RING-type" evidence="6">
    <location>
        <begin position="94"/>
        <end position="127"/>
    </location>
</feature>
<gene>
    <name evidence="8" type="ORF">HCN44_001865</name>
</gene>
<dbReference type="Pfam" id="PF02190">
    <property type="entry name" value="LON_substr_bdg"/>
    <property type="match status" value="1"/>
</dbReference>
<dbReference type="InterPro" id="IPR001841">
    <property type="entry name" value="Znf_RING"/>
</dbReference>
<dbReference type="SMART" id="SM00464">
    <property type="entry name" value="LON"/>
    <property type="match status" value="1"/>
</dbReference>
<dbReference type="EMBL" id="JACMRX010000001">
    <property type="protein sequence ID" value="KAF7996233.1"/>
    <property type="molecule type" value="Genomic_DNA"/>
</dbReference>
<dbReference type="PANTHER" id="PTHR23327:SF42">
    <property type="entry name" value="LON PEPTIDASE N-TERMINAL DOMAIN AND RING FINGER PROTEIN C14F5.10C"/>
    <property type="match status" value="1"/>
</dbReference>
<evidence type="ECO:0000256" key="5">
    <source>
        <dbReference type="SAM" id="MobiDB-lite"/>
    </source>
</evidence>
<dbReference type="SUPFAM" id="SSF88697">
    <property type="entry name" value="PUA domain-like"/>
    <property type="match status" value="1"/>
</dbReference>
<dbReference type="PANTHER" id="PTHR23327">
    <property type="entry name" value="RING FINGER PROTEIN 127"/>
    <property type="match status" value="1"/>
</dbReference>
<feature type="domain" description="RING-type" evidence="6">
    <location>
        <begin position="415"/>
        <end position="452"/>
    </location>
</feature>
<feature type="region of interest" description="Disordered" evidence="5">
    <location>
        <begin position="294"/>
        <end position="320"/>
    </location>
</feature>
<dbReference type="SMART" id="SM00028">
    <property type="entry name" value="TPR"/>
    <property type="match status" value="3"/>
</dbReference>
<dbReference type="SUPFAM" id="SSF57850">
    <property type="entry name" value="RING/U-box"/>
    <property type="match status" value="2"/>
</dbReference>
<dbReference type="InterPro" id="IPR011990">
    <property type="entry name" value="TPR-like_helical_dom_sf"/>
</dbReference>